<dbReference type="AlphaFoldDB" id="A0AAQ3LB88"/>
<dbReference type="InterPro" id="IPR037401">
    <property type="entry name" value="SnoaL-like"/>
</dbReference>
<feature type="domain" description="SnoaL-like" evidence="1">
    <location>
        <begin position="11"/>
        <end position="129"/>
    </location>
</feature>
<dbReference type="EMBL" id="CP136920">
    <property type="protein sequence ID" value="WOO42117.1"/>
    <property type="molecule type" value="Genomic_DNA"/>
</dbReference>
<dbReference type="InterPro" id="IPR032710">
    <property type="entry name" value="NTF2-like_dom_sf"/>
</dbReference>
<name>A0AAQ3LB88_9BACT</name>
<keyword evidence="3" id="KW-1185">Reference proteome</keyword>
<evidence type="ECO:0000313" key="3">
    <source>
        <dbReference type="Proteomes" id="UP001304300"/>
    </source>
</evidence>
<dbReference type="Pfam" id="PF13474">
    <property type="entry name" value="SnoaL_3"/>
    <property type="match status" value="1"/>
</dbReference>
<organism evidence="2 3">
    <name type="scientific">Rubellicoccus peritrichatus</name>
    <dbReference type="NCBI Taxonomy" id="3080537"/>
    <lineage>
        <taxon>Bacteria</taxon>
        <taxon>Pseudomonadati</taxon>
        <taxon>Verrucomicrobiota</taxon>
        <taxon>Opitutia</taxon>
        <taxon>Puniceicoccales</taxon>
        <taxon>Cerasicoccaceae</taxon>
        <taxon>Rubellicoccus</taxon>
    </lineage>
</organism>
<dbReference type="Proteomes" id="UP001304300">
    <property type="component" value="Chromosome"/>
</dbReference>
<sequence>MISKEDTVKEVRAALDLSFERFVSADIEGMEALILESAVLVAGKDIYRGREALMSFYGGFYAAFEVAENYPITVDIQLTGFDSAVVATHQKMILKPKLAEVSSVDIDLMVTFAFVKCGEEWRIAYEHASRFDLLFGETAHLETSGSNV</sequence>
<gene>
    <name evidence="2" type="ORF">RZN69_03385</name>
</gene>
<dbReference type="SUPFAM" id="SSF54427">
    <property type="entry name" value="NTF2-like"/>
    <property type="match status" value="1"/>
</dbReference>
<dbReference type="Gene3D" id="3.10.450.50">
    <property type="match status" value="1"/>
</dbReference>
<dbReference type="RefSeq" id="WP_317834601.1">
    <property type="nucleotide sequence ID" value="NZ_CP136920.1"/>
</dbReference>
<protein>
    <submittedName>
        <fullName evidence="2">Nuclear transport factor 2 family protein</fullName>
    </submittedName>
</protein>
<evidence type="ECO:0000259" key="1">
    <source>
        <dbReference type="Pfam" id="PF13474"/>
    </source>
</evidence>
<accession>A0AAQ3LB88</accession>
<dbReference type="KEGG" id="puo:RZN69_03385"/>
<evidence type="ECO:0000313" key="2">
    <source>
        <dbReference type="EMBL" id="WOO42117.1"/>
    </source>
</evidence>
<proteinExistence type="predicted"/>
<reference evidence="2 3" key="1">
    <citation type="submission" date="2023-10" db="EMBL/GenBank/DDBJ databases">
        <title>Rubellicoccus peritrichatus gen. nov., sp. nov., isolated from an algae of coral reef tank.</title>
        <authorList>
            <person name="Luo J."/>
        </authorList>
    </citation>
    <scope>NUCLEOTIDE SEQUENCE [LARGE SCALE GENOMIC DNA]</scope>
    <source>
        <strain evidence="2 3">CR14</strain>
    </source>
</reference>